<keyword evidence="4" id="KW-0808">Transferase</keyword>
<dbReference type="RefSeq" id="WP_111518464.1">
    <property type="nucleotide sequence ID" value="NZ_QKUB01000003.1"/>
</dbReference>
<dbReference type="InterPro" id="IPR000845">
    <property type="entry name" value="Nucleoside_phosphorylase_d"/>
</dbReference>
<evidence type="ECO:0000256" key="2">
    <source>
        <dbReference type="ARBA" id="ARBA00021980"/>
    </source>
</evidence>
<dbReference type="InterPro" id="IPR004402">
    <property type="entry name" value="DeoD-type"/>
</dbReference>
<evidence type="ECO:0000313" key="8">
    <source>
        <dbReference type="Proteomes" id="UP000249646"/>
    </source>
</evidence>
<accession>A0A2W7HZG7</accession>
<dbReference type="Gene3D" id="3.40.50.1580">
    <property type="entry name" value="Nucleoside phosphorylase domain"/>
    <property type="match status" value="1"/>
</dbReference>
<dbReference type="Pfam" id="PF01048">
    <property type="entry name" value="PNP_UDP_1"/>
    <property type="match status" value="1"/>
</dbReference>
<dbReference type="CDD" id="cd09006">
    <property type="entry name" value="PNP_EcPNPI-like"/>
    <property type="match status" value="1"/>
</dbReference>
<sequence>MTPHINAKDNAFAKLVLMPGDPLRAKYIADTYLENVELVSNVRNVFMYTGYYQGNKISVCASGMGVPSIGIYSHELFSEYGVEAIIRIGSAGSLKADLKNYEMVLASSAYSQSTTFRSSVLKDSEVTNIAYPDKELNELILKNASDLKMNVHVERILTEDAFYTYQTPQERADISEGAVCVEMEAYGLFSIAEKLGKKAATLLTISDNLITHEYTTSEERQNSFNSMMKLALSLAKDFQ</sequence>
<evidence type="ECO:0000259" key="6">
    <source>
        <dbReference type="Pfam" id="PF01048"/>
    </source>
</evidence>
<evidence type="ECO:0000256" key="5">
    <source>
        <dbReference type="ARBA" id="ARBA00048447"/>
    </source>
</evidence>
<feature type="domain" description="Nucleoside phosphorylase" evidence="6">
    <location>
        <begin position="14"/>
        <end position="237"/>
    </location>
</feature>
<dbReference type="GO" id="GO:0006152">
    <property type="term" value="P:purine nucleoside catabolic process"/>
    <property type="evidence" value="ECO:0007669"/>
    <property type="project" value="TreeGrafter"/>
</dbReference>
<dbReference type="GO" id="GO:0005829">
    <property type="term" value="C:cytosol"/>
    <property type="evidence" value="ECO:0007669"/>
    <property type="project" value="TreeGrafter"/>
</dbReference>
<dbReference type="PANTHER" id="PTHR43691:SF11">
    <property type="entry name" value="FI09636P-RELATED"/>
    <property type="match status" value="1"/>
</dbReference>
<proteinExistence type="predicted"/>
<dbReference type="PANTHER" id="PTHR43691">
    <property type="entry name" value="URIDINE PHOSPHORYLASE"/>
    <property type="match status" value="1"/>
</dbReference>
<evidence type="ECO:0000256" key="4">
    <source>
        <dbReference type="ARBA" id="ARBA00022679"/>
    </source>
</evidence>
<dbReference type="InterPro" id="IPR035994">
    <property type="entry name" value="Nucleoside_phosphorylase_sf"/>
</dbReference>
<dbReference type="GO" id="GO:0004731">
    <property type="term" value="F:purine-nucleoside phosphorylase activity"/>
    <property type="evidence" value="ECO:0007669"/>
    <property type="project" value="InterPro"/>
</dbReference>
<dbReference type="Proteomes" id="UP000249646">
    <property type="component" value="Unassembled WGS sequence"/>
</dbReference>
<comment type="caution">
    <text evidence="7">The sequence shown here is derived from an EMBL/GenBank/DDBJ whole genome shotgun (WGS) entry which is preliminary data.</text>
</comment>
<dbReference type="EMBL" id="QKUB01000003">
    <property type="protein sequence ID" value="PZW00616.1"/>
    <property type="molecule type" value="Genomic_DNA"/>
</dbReference>
<dbReference type="EC" id="2.4.2.3" evidence="1"/>
<dbReference type="GO" id="GO:0004850">
    <property type="term" value="F:uridine phosphorylase activity"/>
    <property type="evidence" value="ECO:0007669"/>
    <property type="project" value="UniProtKB-EC"/>
</dbReference>
<dbReference type="OrthoDB" id="9782889at2"/>
<reference evidence="7 8" key="1">
    <citation type="submission" date="2018-06" db="EMBL/GenBank/DDBJ databases">
        <title>Genomic Encyclopedia of Archaeal and Bacterial Type Strains, Phase II (KMG-II): from individual species to whole genera.</title>
        <authorList>
            <person name="Goeker M."/>
        </authorList>
    </citation>
    <scope>NUCLEOTIDE SEQUENCE [LARGE SCALE GENOMIC DNA]</scope>
    <source>
        <strain evidence="7 8">ATCC 51348</strain>
    </source>
</reference>
<dbReference type="AlphaFoldDB" id="A0A2W7HZG7"/>
<evidence type="ECO:0000313" key="7">
    <source>
        <dbReference type="EMBL" id="PZW00616.1"/>
    </source>
</evidence>
<evidence type="ECO:0000256" key="3">
    <source>
        <dbReference type="ARBA" id="ARBA00022676"/>
    </source>
</evidence>
<comment type="catalytic activity">
    <reaction evidence="5">
        <text>uridine + phosphate = alpha-D-ribose 1-phosphate + uracil</text>
        <dbReference type="Rhea" id="RHEA:24388"/>
        <dbReference type="ChEBI" id="CHEBI:16704"/>
        <dbReference type="ChEBI" id="CHEBI:17568"/>
        <dbReference type="ChEBI" id="CHEBI:43474"/>
        <dbReference type="ChEBI" id="CHEBI:57720"/>
        <dbReference type="EC" id="2.4.2.3"/>
    </reaction>
</comment>
<organism evidence="7 8">
    <name type="scientific">Metamycoplasma auris</name>
    <dbReference type="NCBI Taxonomy" id="51363"/>
    <lineage>
        <taxon>Bacteria</taxon>
        <taxon>Bacillati</taxon>
        <taxon>Mycoplasmatota</taxon>
        <taxon>Mycoplasmoidales</taxon>
        <taxon>Metamycoplasmataceae</taxon>
        <taxon>Metamycoplasma</taxon>
    </lineage>
</organism>
<dbReference type="NCBIfam" id="NF004489">
    <property type="entry name" value="PRK05819.1"/>
    <property type="match status" value="1"/>
</dbReference>
<keyword evidence="3" id="KW-0328">Glycosyltransferase</keyword>
<gene>
    <name evidence="7" type="ORF">BCF89_10376</name>
</gene>
<evidence type="ECO:0000256" key="1">
    <source>
        <dbReference type="ARBA" id="ARBA00011888"/>
    </source>
</evidence>
<name>A0A2W7HZG7_9BACT</name>
<dbReference type="SUPFAM" id="SSF53167">
    <property type="entry name" value="Purine and uridine phosphorylases"/>
    <property type="match status" value="1"/>
</dbReference>
<dbReference type="NCBIfam" id="TIGR00107">
    <property type="entry name" value="deoD"/>
    <property type="match status" value="1"/>
</dbReference>
<keyword evidence="8" id="KW-1185">Reference proteome</keyword>
<protein>
    <recommendedName>
        <fullName evidence="2">Uridine phosphorylase</fullName>
        <ecNumber evidence="1">2.4.2.3</ecNumber>
    </recommendedName>
</protein>